<proteinExistence type="predicted"/>
<dbReference type="EMBL" id="JAARWN010000024">
    <property type="protein sequence ID" value="MBC1937803.1"/>
    <property type="molecule type" value="Genomic_DNA"/>
</dbReference>
<sequence length="63" mass="7231">MMNQDSENAYHHLKKTLATRPIHLADTSILGAENNPFMQEIEHLNKTTNKAHESAWMVEVDNN</sequence>
<name>A0A7X0Y6T5_9LIST</name>
<dbReference type="AlphaFoldDB" id="A0A7X0Y6T5"/>
<accession>A0A7X0Y6T5</accession>
<evidence type="ECO:0000313" key="1">
    <source>
        <dbReference type="EMBL" id="MBC1937803.1"/>
    </source>
</evidence>
<dbReference type="Proteomes" id="UP000535908">
    <property type="component" value="Unassembled WGS sequence"/>
</dbReference>
<dbReference type="RefSeq" id="WP_185527872.1">
    <property type="nucleotide sequence ID" value="NZ_JAARWN010000024.1"/>
</dbReference>
<evidence type="ECO:0000313" key="2">
    <source>
        <dbReference type="Proteomes" id="UP000535908"/>
    </source>
</evidence>
<protein>
    <submittedName>
        <fullName evidence="1">Uncharacterized protein</fullName>
    </submittedName>
</protein>
<organism evidence="1 2">
    <name type="scientific">Listeria grandensis</name>
    <dbReference type="NCBI Taxonomy" id="1494963"/>
    <lineage>
        <taxon>Bacteria</taxon>
        <taxon>Bacillati</taxon>
        <taxon>Bacillota</taxon>
        <taxon>Bacilli</taxon>
        <taxon>Bacillales</taxon>
        <taxon>Listeriaceae</taxon>
        <taxon>Listeria</taxon>
    </lineage>
</organism>
<comment type="caution">
    <text evidence="1">The sequence shown here is derived from an EMBL/GenBank/DDBJ whole genome shotgun (WGS) entry which is preliminary data.</text>
</comment>
<gene>
    <name evidence="1" type="ORF">HCA69_15645</name>
</gene>
<reference evidence="1 2" key="1">
    <citation type="submission" date="2020-03" db="EMBL/GenBank/DDBJ databases">
        <title>Soil Listeria distribution.</title>
        <authorList>
            <person name="Liao J."/>
            <person name="Wiedmann M."/>
        </authorList>
    </citation>
    <scope>NUCLEOTIDE SEQUENCE [LARGE SCALE GENOMIC DNA]</scope>
    <source>
        <strain evidence="1 2">FSL L7-0741</strain>
    </source>
</reference>